<evidence type="ECO:0000256" key="1">
    <source>
        <dbReference type="SAM" id="MobiDB-lite"/>
    </source>
</evidence>
<feature type="region of interest" description="Disordered" evidence="1">
    <location>
        <begin position="95"/>
        <end position="118"/>
    </location>
</feature>
<reference evidence="3 4" key="1">
    <citation type="submission" date="2017-04" db="EMBL/GenBank/DDBJ databases">
        <authorList>
            <person name="Varghese N."/>
            <person name="Submissions S."/>
        </authorList>
    </citation>
    <scope>NUCLEOTIDE SEQUENCE [LARGE SCALE GENOMIC DNA]</scope>
    <source>
        <strain evidence="3 4">VKM Ac-1784</strain>
    </source>
</reference>
<sequence>MQSSLDAYAIKARWLPVAVAVFPIALLTFAVLQLDLGLLTATPGAAAAILMVPAAEIVRSRGLACERRLIEIWDGLPTTRALRWRNADGRTHRRREAVEARTGHRLPSADEESDGAASDLRYADATRTAISMIRADGRDAPVLQAENASYGMRRNFRGLKPFGILLAAISIVGSVAAWLFLQPDPAALLPAFLIQSTILGFWMVYVKDSWVAEQADTFSDRFFTVLDAQSTSAAR</sequence>
<evidence type="ECO:0000256" key="2">
    <source>
        <dbReference type="SAM" id="Phobius"/>
    </source>
</evidence>
<name>A0ABY1R832_9MICO</name>
<dbReference type="RefSeq" id="WP_086472404.1">
    <property type="nucleotide sequence ID" value="NZ_FXWJ01000001.1"/>
</dbReference>
<keyword evidence="4" id="KW-1185">Reference proteome</keyword>
<keyword evidence="2" id="KW-1133">Transmembrane helix</keyword>
<evidence type="ECO:0000313" key="4">
    <source>
        <dbReference type="Proteomes" id="UP000194464"/>
    </source>
</evidence>
<accession>A0ABY1R832</accession>
<keyword evidence="2" id="KW-0812">Transmembrane</keyword>
<feature type="transmembrane region" description="Helical" evidence="2">
    <location>
        <begin position="187"/>
        <end position="206"/>
    </location>
</feature>
<proteinExistence type="predicted"/>
<gene>
    <name evidence="3" type="ORF">SAMN06295909_0108</name>
</gene>
<evidence type="ECO:0000313" key="3">
    <source>
        <dbReference type="EMBL" id="SMQ58124.1"/>
    </source>
</evidence>
<dbReference type="EMBL" id="FXWJ01000001">
    <property type="protein sequence ID" value="SMQ58124.1"/>
    <property type="molecule type" value="Genomic_DNA"/>
</dbReference>
<feature type="transmembrane region" description="Helical" evidence="2">
    <location>
        <begin position="12"/>
        <end position="32"/>
    </location>
</feature>
<feature type="transmembrane region" description="Helical" evidence="2">
    <location>
        <begin position="38"/>
        <end position="58"/>
    </location>
</feature>
<feature type="transmembrane region" description="Helical" evidence="2">
    <location>
        <begin position="162"/>
        <end position="181"/>
    </location>
</feature>
<keyword evidence="2" id="KW-0472">Membrane</keyword>
<comment type="caution">
    <text evidence="3">The sequence shown here is derived from an EMBL/GenBank/DDBJ whole genome shotgun (WGS) entry which is preliminary data.</text>
</comment>
<dbReference type="Proteomes" id="UP000194464">
    <property type="component" value="Unassembled WGS sequence"/>
</dbReference>
<organism evidence="3 4">
    <name type="scientific">Plantibacter elymi</name>
    <name type="common">nom. nud.</name>
    <dbReference type="NCBI Taxonomy" id="199708"/>
    <lineage>
        <taxon>Bacteria</taxon>
        <taxon>Bacillati</taxon>
        <taxon>Actinomycetota</taxon>
        <taxon>Actinomycetes</taxon>
        <taxon>Micrococcales</taxon>
        <taxon>Microbacteriaceae</taxon>
        <taxon>Plantibacter</taxon>
    </lineage>
</organism>
<protein>
    <submittedName>
        <fullName evidence="3">Uncharacterized protein</fullName>
    </submittedName>
</protein>